<proteinExistence type="predicted"/>
<accession>A0A4Y1QKL8</accession>
<dbReference type="AlphaFoldDB" id="A0A4Y1QKL8"/>
<dbReference type="SMART" id="SM00719">
    <property type="entry name" value="Plus3"/>
    <property type="match status" value="1"/>
</dbReference>
<dbReference type="GO" id="GO:0003677">
    <property type="term" value="F:DNA binding"/>
    <property type="evidence" value="ECO:0007669"/>
    <property type="project" value="InterPro"/>
</dbReference>
<feature type="compositionally biased region" description="Low complexity" evidence="1">
    <location>
        <begin position="570"/>
        <end position="583"/>
    </location>
</feature>
<feature type="region of interest" description="Disordered" evidence="1">
    <location>
        <begin position="273"/>
        <end position="303"/>
    </location>
</feature>
<feature type="region of interest" description="Disordered" evidence="1">
    <location>
        <begin position="565"/>
        <end position="640"/>
    </location>
</feature>
<reference evidence="3" key="1">
    <citation type="journal article" date="2019" name="Science">
        <title>Mutation of a bHLH transcription factor allowed almond domestication.</title>
        <authorList>
            <person name="Sanchez-Perez R."/>
            <person name="Pavan S."/>
            <person name="Mazzeo R."/>
            <person name="Moldovan C."/>
            <person name="Aiese Cigliano R."/>
            <person name="Del Cueto J."/>
            <person name="Ricciardi F."/>
            <person name="Lotti C."/>
            <person name="Ricciardi L."/>
            <person name="Dicenta F."/>
            <person name="Lopez-Marques R.L."/>
            <person name="Lindberg Moller B."/>
        </authorList>
    </citation>
    <scope>NUCLEOTIDE SEQUENCE</scope>
</reference>
<sequence length="903" mass="99797">MHLDRYSDSSRSVVGMQWVHVAVPEPHPSESKQKLTIELIKLKMDVDNENIEPGTDLGLALGYSNQCIQRILRGVSGAGANAGSRIHMTFVAAEPLSELVWSKDKGPSNVTLSPPQSNTGWRSSTDKPIDEENFITPQTSSHLRSEVACRDMTMSPTSDAGIMPACGSSCEHETGTGGNVEEVKAAVEVAVPYNQEGICTPVNFQVDEIPETREKDFPTLSGNVDREGADILLIESDQILPFVEQNEPLLGDPDGGDRHADVGNQKMEMDLVSTSEVHPVNESKASGAPVENQRPQGRRPSEKMEITAENDLQNLKSEHAYGAESQILGLESSPGVKDRFEQDVEMLPGNKSVLVKDSPTNSKIHKHQWKGKEKALSYGDLNGRMSEDEDDSHESVESCNSAGLFSLGKKRWNFEDEFIVGSKRFRKQIQETPTCISYIRQDSSFMNWMSSMVKGFSKSMQDEAPSLALTLAHPDHGHAHSDKKLITCNKNQDAGLKNIGFQSIFQSLYCPKAEQQEARMLNDNHQIGEISAELESNTTPKAFHGEKINLSRVLLSVGKFKKSSSGNEVRSAARSKSSSEKAAGIQEKGNTISAEEKNPCNFRFHKKKDRASSNSSLGKRKKKSVEDVESSLQSEGKTTDKFGRRSALLESLGSEAMASSFARRLDALKHITPSGATDYYCSQSETKHNSRNDAKLLTGKESEFQSSVAHTLFDEDDSRIEADLNLSWKTNKMIVSKKMRSHPNSVKEYSSSSLGENKLMPLSKFVNAQISDVPKGIFDSVRRLRLSRTDVVKWMNSHTSLSQLEGFFLRLRLGKWEEGLGGTGYYVSCITGSQRETCPQNVDSIAVVVGGIKCLVKSQYVSNHDFLEDELKAWWSATSKGNGKLPSEEDLREQVKRKTMLGL</sequence>
<organism evidence="3">
    <name type="scientific">Prunus dulcis</name>
    <name type="common">Almond</name>
    <name type="synonym">Amygdalus dulcis</name>
    <dbReference type="NCBI Taxonomy" id="3755"/>
    <lineage>
        <taxon>Eukaryota</taxon>
        <taxon>Viridiplantae</taxon>
        <taxon>Streptophyta</taxon>
        <taxon>Embryophyta</taxon>
        <taxon>Tracheophyta</taxon>
        <taxon>Spermatophyta</taxon>
        <taxon>Magnoliopsida</taxon>
        <taxon>eudicotyledons</taxon>
        <taxon>Gunneridae</taxon>
        <taxon>Pentapetalae</taxon>
        <taxon>rosids</taxon>
        <taxon>fabids</taxon>
        <taxon>Rosales</taxon>
        <taxon>Rosaceae</taxon>
        <taxon>Amygdaloideae</taxon>
        <taxon>Amygdaleae</taxon>
        <taxon>Prunus</taxon>
    </lineage>
</organism>
<dbReference type="EMBL" id="AP019297">
    <property type="protein sequence ID" value="BBG92435.1"/>
    <property type="molecule type" value="Genomic_DNA"/>
</dbReference>
<dbReference type="InterPro" id="IPR004343">
    <property type="entry name" value="Plus-3_dom"/>
</dbReference>
<dbReference type="PANTHER" id="PTHR38940:SF4">
    <property type="entry name" value="OS01G0775100 PROTEIN"/>
    <property type="match status" value="1"/>
</dbReference>
<dbReference type="Pfam" id="PF03126">
    <property type="entry name" value="Plus-3"/>
    <property type="match status" value="1"/>
</dbReference>
<feature type="domain" description="Plus3" evidence="2">
    <location>
        <begin position="775"/>
        <end position="903"/>
    </location>
</feature>
<protein>
    <submittedName>
        <fullName evidence="3">Zinc knuckle CCHC-type family protein</fullName>
    </submittedName>
</protein>
<dbReference type="Gene3D" id="3.90.70.200">
    <property type="entry name" value="Plus-3 domain"/>
    <property type="match status" value="1"/>
</dbReference>
<dbReference type="PANTHER" id="PTHR38940">
    <property type="entry name" value="PLUS3 DOMAIN-CONTAINING PROTEIN"/>
    <property type="match status" value="1"/>
</dbReference>
<evidence type="ECO:0000256" key="1">
    <source>
        <dbReference type="SAM" id="MobiDB-lite"/>
    </source>
</evidence>
<dbReference type="SUPFAM" id="SSF159042">
    <property type="entry name" value="Plus3-like"/>
    <property type="match status" value="1"/>
</dbReference>
<evidence type="ECO:0000313" key="3">
    <source>
        <dbReference type="EMBL" id="BBG92435.1"/>
    </source>
</evidence>
<gene>
    <name evidence="3" type="ORF">Prudu_000178</name>
</gene>
<feature type="region of interest" description="Disordered" evidence="1">
    <location>
        <begin position="107"/>
        <end position="131"/>
    </location>
</feature>
<evidence type="ECO:0000259" key="2">
    <source>
        <dbReference type="PROSITE" id="PS51360"/>
    </source>
</evidence>
<name>A0A4Y1QKL8_PRUDU</name>
<dbReference type="InterPro" id="IPR036128">
    <property type="entry name" value="Plus3-like_sf"/>
</dbReference>
<feature type="compositionally biased region" description="Polar residues" evidence="1">
    <location>
        <begin position="108"/>
        <end position="123"/>
    </location>
</feature>
<dbReference type="PROSITE" id="PS51360">
    <property type="entry name" value="PLUS3"/>
    <property type="match status" value="1"/>
</dbReference>